<name>A0A934RSU4_9BACT</name>
<evidence type="ECO:0000313" key="2">
    <source>
        <dbReference type="EMBL" id="MBK1875741.1"/>
    </source>
</evidence>
<accession>A0A934RSU4</accession>
<keyword evidence="3" id="KW-1185">Reference proteome</keyword>
<dbReference type="RefSeq" id="WP_200353958.1">
    <property type="nucleotide sequence ID" value="NZ_JAENIL010000003.1"/>
</dbReference>
<dbReference type="PANTHER" id="PTHR43861">
    <property type="entry name" value="TRANS-ACONITATE 2-METHYLTRANSFERASE-RELATED"/>
    <property type="match status" value="1"/>
</dbReference>
<evidence type="ECO:0000259" key="1">
    <source>
        <dbReference type="Pfam" id="PF08241"/>
    </source>
</evidence>
<dbReference type="Proteomes" id="UP000617628">
    <property type="component" value="Unassembled WGS sequence"/>
</dbReference>
<keyword evidence="2" id="KW-0808">Transferase</keyword>
<gene>
    <name evidence="2" type="ORF">JIN87_02615</name>
</gene>
<dbReference type="AlphaFoldDB" id="A0A934RSU4"/>
<dbReference type="SUPFAM" id="SSF53335">
    <property type="entry name" value="S-adenosyl-L-methionine-dependent methyltransferases"/>
    <property type="match status" value="1"/>
</dbReference>
<feature type="domain" description="Methyltransferase type 11" evidence="1">
    <location>
        <begin position="54"/>
        <end position="143"/>
    </location>
</feature>
<organism evidence="2 3">
    <name type="scientific">Pelagicoccus mobilis</name>
    <dbReference type="NCBI Taxonomy" id="415221"/>
    <lineage>
        <taxon>Bacteria</taxon>
        <taxon>Pseudomonadati</taxon>
        <taxon>Verrucomicrobiota</taxon>
        <taxon>Opitutia</taxon>
        <taxon>Puniceicoccales</taxon>
        <taxon>Pelagicoccaceae</taxon>
        <taxon>Pelagicoccus</taxon>
    </lineage>
</organism>
<evidence type="ECO:0000313" key="3">
    <source>
        <dbReference type="Proteomes" id="UP000617628"/>
    </source>
</evidence>
<dbReference type="Gene3D" id="3.40.50.150">
    <property type="entry name" value="Vaccinia Virus protein VP39"/>
    <property type="match status" value="1"/>
</dbReference>
<keyword evidence="2" id="KW-0489">Methyltransferase</keyword>
<proteinExistence type="predicted"/>
<reference evidence="2" key="1">
    <citation type="submission" date="2021-01" db="EMBL/GenBank/DDBJ databases">
        <title>Modified the classification status of verrucomicrobia.</title>
        <authorList>
            <person name="Feng X."/>
        </authorList>
    </citation>
    <scope>NUCLEOTIDE SEQUENCE</scope>
    <source>
        <strain evidence="2">KCTC 13126</strain>
    </source>
</reference>
<dbReference type="GO" id="GO:0008757">
    <property type="term" value="F:S-adenosylmethionine-dependent methyltransferase activity"/>
    <property type="evidence" value="ECO:0007669"/>
    <property type="project" value="InterPro"/>
</dbReference>
<comment type="caution">
    <text evidence="2">The sequence shown here is derived from an EMBL/GenBank/DDBJ whole genome shotgun (WGS) entry which is preliminary data.</text>
</comment>
<dbReference type="CDD" id="cd02440">
    <property type="entry name" value="AdoMet_MTases"/>
    <property type="match status" value="1"/>
</dbReference>
<dbReference type="GO" id="GO:0032259">
    <property type="term" value="P:methylation"/>
    <property type="evidence" value="ECO:0007669"/>
    <property type="project" value="UniProtKB-KW"/>
</dbReference>
<dbReference type="Pfam" id="PF08241">
    <property type="entry name" value="Methyltransf_11"/>
    <property type="match status" value="1"/>
</dbReference>
<protein>
    <submittedName>
        <fullName evidence="2">Class I SAM-dependent methyltransferase</fullName>
    </submittedName>
</protein>
<dbReference type="EMBL" id="JAENIL010000003">
    <property type="protein sequence ID" value="MBK1875741.1"/>
    <property type="molecule type" value="Genomic_DNA"/>
</dbReference>
<dbReference type="InterPro" id="IPR013216">
    <property type="entry name" value="Methyltransf_11"/>
</dbReference>
<dbReference type="InterPro" id="IPR029063">
    <property type="entry name" value="SAM-dependent_MTases_sf"/>
</dbReference>
<sequence>MSQKGDNIVEDGIPAGTWNKYESKNPVQRYLVKNFLDTFRRAAAPLAKECQSAIDVGCGEGVSTRLLKDVGFESIVGLDFSKQIIETAKSENPDIEFKQVDIFDLDESHSVDFVSACEVFEHLEGPEKALKKLAELCRVGGIVSVPNEPIFRMLNFAAFKYMRDFGNSPGHLNHWSSRGIVRFLSTYFEIEAVYRPLPWTIVVVRPKR</sequence>